<dbReference type="OrthoDB" id="8611511at2"/>
<sequence>MKKQKKIIFFAAATLAAGIAIGKVPEIERSRVDALVAEELENASLMPDGQKPDVESLRKNITLQLQTVEILKNEALKIGLDKKPEVQAHFKNAEAQFYATQYALHLEREAQVNEADIRAAYDSQTRAVKIQQVNFATAEEARQAQQLLLKGLSFDGLMQRYPSPEQIGGFISPNQLPPVLADVINRMSRGQVTREPVEMNGRFYLFKLTASERNPDAPPFEQIKDILIRKAKQEKMQQQIDELLQKEGMTKLKQP</sequence>
<dbReference type="Gene3D" id="3.10.50.40">
    <property type="match status" value="1"/>
</dbReference>
<comment type="similarity">
    <text evidence="2">Belongs to the PpiC/parvulin rotamase family.</text>
</comment>
<dbReference type="InterPro" id="IPR046357">
    <property type="entry name" value="PPIase_dom_sf"/>
</dbReference>
<protein>
    <recommendedName>
        <fullName evidence="3">peptidylprolyl isomerase</fullName>
        <ecNumber evidence="3">5.2.1.8</ecNumber>
    </recommendedName>
</protein>
<dbReference type="PANTHER" id="PTHR47245:SF1">
    <property type="entry name" value="FOLDASE PROTEIN PRSA"/>
    <property type="match status" value="1"/>
</dbReference>
<dbReference type="SUPFAM" id="SSF54534">
    <property type="entry name" value="FKBP-like"/>
    <property type="match status" value="1"/>
</dbReference>
<keyword evidence="4" id="KW-0732">Signal</keyword>
<name>A0A1X3DMQ3_9NEIS</name>
<comment type="caution">
    <text evidence="8">The sequence shown here is derived from an EMBL/GenBank/DDBJ whole genome shotgun (WGS) entry which is preliminary data.</text>
</comment>
<dbReference type="RefSeq" id="WP_085357535.1">
    <property type="nucleotide sequence ID" value="NZ_MTAB01000001.1"/>
</dbReference>
<keyword evidence="5" id="KW-0697">Rotamase</keyword>
<proteinExistence type="inferred from homology"/>
<keyword evidence="6 8" id="KW-0413">Isomerase</keyword>
<evidence type="ECO:0000313" key="9">
    <source>
        <dbReference type="Proteomes" id="UP000193303"/>
    </source>
</evidence>
<dbReference type="GO" id="GO:0003755">
    <property type="term" value="F:peptidyl-prolyl cis-trans isomerase activity"/>
    <property type="evidence" value="ECO:0007669"/>
    <property type="project" value="UniProtKB-KW"/>
</dbReference>
<organism evidence="8 9">
    <name type="scientific">Neisseria dumasiana</name>
    <dbReference type="NCBI Taxonomy" id="1931275"/>
    <lineage>
        <taxon>Bacteria</taxon>
        <taxon>Pseudomonadati</taxon>
        <taxon>Pseudomonadota</taxon>
        <taxon>Betaproteobacteria</taxon>
        <taxon>Neisseriales</taxon>
        <taxon>Neisseriaceae</taxon>
        <taxon>Neisseria</taxon>
    </lineage>
</organism>
<dbReference type="InterPro" id="IPR000297">
    <property type="entry name" value="PPIase_PpiC"/>
</dbReference>
<dbReference type="EMBL" id="MTAB01000001">
    <property type="protein sequence ID" value="OSI25355.1"/>
    <property type="molecule type" value="Genomic_DNA"/>
</dbReference>
<dbReference type="PANTHER" id="PTHR47245">
    <property type="entry name" value="PEPTIDYLPROLYL ISOMERASE"/>
    <property type="match status" value="1"/>
</dbReference>
<dbReference type="EC" id="5.2.1.8" evidence="3"/>
<gene>
    <name evidence="8" type="ORF">BV912_00315</name>
</gene>
<evidence type="ECO:0000256" key="4">
    <source>
        <dbReference type="ARBA" id="ARBA00022729"/>
    </source>
</evidence>
<dbReference type="Proteomes" id="UP000193303">
    <property type="component" value="Unassembled WGS sequence"/>
</dbReference>
<feature type="domain" description="PpiC" evidence="7">
    <location>
        <begin position="112"/>
        <end position="225"/>
    </location>
</feature>
<evidence type="ECO:0000256" key="6">
    <source>
        <dbReference type="ARBA" id="ARBA00023235"/>
    </source>
</evidence>
<evidence type="ECO:0000256" key="5">
    <source>
        <dbReference type="ARBA" id="ARBA00023110"/>
    </source>
</evidence>
<dbReference type="Pfam" id="PF13145">
    <property type="entry name" value="Rotamase_2"/>
    <property type="match status" value="1"/>
</dbReference>
<evidence type="ECO:0000256" key="1">
    <source>
        <dbReference type="ARBA" id="ARBA00000971"/>
    </source>
</evidence>
<evidence type="ECO:0000256" key="2">
    <source>
        <dbReference type="ARBA" id="ARBA00007656"/>
    </source>
</evidence>
<dbReference type="InterPro" id="IPR050245">
    <property type="entry name" value="PrsA_foldase"/>
</dbReference>
<evidence type="ECO:0000259" key="7">
    <source>
        <dbReference type="Pfam" id="PF13145"/>
    </source>
</evidence>
<reference evidence="9" key="1">
    <citation type="submission" date="2017-01" db="EMBL/GenBank/DDBJ databases">
        <authorList>
            <person name="Mah S.A."/>
            <person name="Swanson W.J."/>
            <person name="Moy G.W."/>
            <person name="Vacquier V.D."/>
        </authorList>
    </citation>
    <scope>NUCLEOTIDE SEQUENCE [LARGE SCALE GENOMIC DNA]</scope>
    <source>
        <strain evidence="9">124861</strain>
    </source>
</reference>
<accession>A0A1X3DMQ3</accession>
<comment type="catalytic activity">
    <reaction evidence="1">
        <text>[protein]-peptidylproline (omega=180) = [protein]-peptidylproline (omega=0)</text>
        <dbReference type="Rhea" id="RHEA:16237"/>
        <dbReference type="Rhea" id="RHEA-COMP:10747"/>
        <dbReference type="Rhea" id="RHEA-COMP:10748"/>
        <dbReference type="ChEBI" id="CHEBI:83833"/>
        <dbReference type="ChEBI" id="CHEBI:83834"/>
        <dbReference type="EC" id="5.2.1.8"/>
    </reaction>
</comment>
<evidence type="ECO:0000313" key="8">
    <source>
        <dbReference type="EMBL" id="OSI25355.1"/>
    </source>
</evidence>
<dbReference type="STRING" id="1931275.BV914_03320"/>
<evidence type="ECO:0000256" key="3">
    <source>
        <dbReference type="ARBA" id="ARBA00013194"/>
    </source>
</evidence>
<dbReference type="AlphaFoldDB" id="A0A1X3DMQ3"/>